<keyword evidence="2" id="KW-1185">Reference proteome</keyword>
<evidence type="ECO:0000313" key="2">
    <source>
        <dbReference type="Proteomes" id="UP000000787"/>
    </source>
</evidence>
<geneLocation type="plasmid" evidence="1 2">
    <name>pHAU01</name>
</geneLocation>
<dbReference type="EMBL" id="CP000876">
    <property type="protein sequence ID" value="ABX07640.1"/>
    <property type="molecule type" value="Genomic_DNA"/>
</dbReference>
<proteinExistence type="predicted"/>
<keyword evidence="1" id="KW-0614">Plasmid</keyword>
<organism evidence="1 2">
    <name type="scientific">Herpetosiphon aurantiacus (strain ATCC 23779 / DSM 785 / 114-95)</name>
    <dbReference type="NCBI Taxonomy" id="316274"/>
    <lineage>
        <taxon>Bacteria</taxon>
        <taxon>Bacillati</taxon>
        <taxon>Chloroflexota</taxon>
        <taxon>Chloroflexia</taxon>
        <taxon>Herpetosiphonales</taxon>
        <taxon>Herpetosiphonaceae</taxon>
        <taxon>Herpetosiphon</taxon>
    </lineage>
</organism>
<dbReference type="BioCyc" id="HAUR316274:GHYA-5073-MONOMER"/>
<accession>A9B8H6</accession>
<gene>
    <name evidence="1" type="ordered locus">Haur_5010</name>
</gene>
<dbReference type="HOGENOM" id="CLU_2058138_0_0_0"/>
<dbReference type="KEGG" id="hau:Haur_5010"/>
<dbReference type="Proteomes" id="UP000000787">
    <property type="component" value="Plasmid pHAU01"/>
</dbReference>
<evidence type="ECO:0000313" key="1">
    <source>
        <dbReference type="EMBL" id="ABX07640.1"/>
    </source>
</evidence>
<sequence>MHQRYGSTATIYLSLSIRRRAKRVIDDLAQSSPNEYITLREAAYEYDMEYNSILKYVLAGRIASRILLPEEIPDVLWQRLEPRVQANVKKHQGLRVTTTQAMEEYMRTRQKRGKKRRSI</sequence>
<dbReference type="AlphaFoldDB" id="A9B8H6"/>
<reference evidence="1 2" key="1">
    <citation type="journal article" date="2011" name="Stand. Genomic Sci.">
        <title>Complete genome sequence of the filamentous gliding predatory bacterium Herpetosiphon aurantiacus type strain (114-95(T)).</title>
        <authorList>
            <person name="Kiss H."/>
            <person name="Nett M."/>
            <person name="Domin N."/>
            <person name="Martin K."/>
            <person name="Maresca J.A."/>
            <person name="Copeland A."/>
            <person name="Lapidus A."/>
            <person name="Lucas S."/>
            <person name="Berry K.W."/>
            <person name="Glavina Del Rio T."/>
            <person name="Dalin E."/>
            <person name="Tice H."/>
            <person name="Pitluck S."/>
            <person name="Richardson P."/>
            <person name="Bruce D."/>
            <person name="Goodwin L."/>
            <person name="Han C."/>
            <person name="Detter J.C."/>
            <person name="Schmutz J."/>
            <person name="Brettin T."/>
            <person name="Land M."/>
            <person name="Hauser L."/>
            <person name="Kyrpides N.C."/>
            <person name="Ivanova N."/>
            <person name="Goker M."/>
            <person name="Woyke T."/>
            <person name="Klenk H.P."/>
            <person name="Bryant D.A."/>
        </authorList>
    </citation>
    <scope>NUCLEOTIDE SEQUENCE [LARGE SCALE GENOMIC DNA]</scope>
    <source>
        <strain evidence="2">ATCC 23779 / DSM 785 / 114-95</strain>
        <plasmid evidence="1">pHAU01</plasmid>
    </source>
</reference>
<dbReference type="InParanoid" id="A9B8H6"/>
<protein>
    <submittedName>
        <fullName evidence="1">Uncharacterized protein</fullName>
    </submittedName>
</protein>
<name>A9B8H6_HERA2</name>